<dbReference type="EMBL" id="QFLI01000010">
    <property type="protein sequence ID" value="PXX97070.1"/>
    <property type="molecule type" value="Genomic_DNA"/>
</dbReference>
<evidence type="ECO:0000313" key="2">
    <source>
        <dbReference type="Proteomes" id="UP000248079"/>
    </source>
</evidence>
<keyword evidence="2" id="KW-1185">Reference proteome</keyword>
<proteinExistence type="predicted"/>
<comment type="caution">
    <text evidence="1">The sequence shown here is derived from an EMBL/GenBank/DDBJ whole genome shotgun (WGS) entry which is preliminary data.</text>
</comment>
<organism evidence="1 2">
    <name type="scientific">Marinifilum breve</name>
    <dbReference type="NCBI Taxonomy" id="2184082"/>
    <lineage>
        <taxon>Bacteria</taxon>
        <taxon>Pseudomonadati</taxon>
        <taxon>Bacteroidota</taxon>
        <taxon>Bacteroidia</taxon>
        <taxon>Marinilabiliales</taxon>
        <taxon>Marinifilaceae</taxon>
    </lineage>
</organism>
<reference evidence="1 2" key="1">
    <citation type="submission" date="2018-05" db="EMBL/GenBank/DDBJ databases">
        <title>Marinifilum breve JC075T sp. nov., a marine bacterium isolated from Yongle Blue Hole in the South China Sea.</title>
        <authorList>
            <person name="Fu T."/>
        </authorList>
    </citation>
    <scope>NUCLEOTIDE SEQUENCE [LARGE SCALE GENOMIC DNA]</scope>
    <source>
        <strain evidence="1 2">JC075</strain>
    </source>
</reference>
<gene>
    <name evidence="1" type="ORF">DF185_18790</name>
</gene>
<accession>A0A2V4A6Q4</accession>
<sequence length="68" mass="8238">MEVKRRKEPLASRNIQQVDSGIRVRLWNMILSFCRLKERIEKQSLSIKKLIMSPKKCLKRKMKLFIKH</sequence>
<name>A0A2V4A6Q4_9BACT</name>
<dbReference type="Proteomes" id="UP000248079">
    <property type="component" value="Unassembled WGS sequence"/>
</dbReference>
<evidence type="ECO:0000313" key="1">
    <source>
        <dbReference type="EMBL" id="PXX97070.1"/>
    </source>
</evidence>
<protein>
    <submittedName>
        <fullName evidence="1">Uncharacterized protein</fullName>
    </submittedName>
</protein>
<dbReference type="AlphaFoldDB" id="A0A2V4A6Q4"/>